<dbReference type="Gene3D" id="3.30.565.10">
    <property type="entry name" value="Histidine kinase-like ATPase, C-terminal domain"/>
    <property type="match status" value="1"/>
</dbReference>
<dbReference type="InterPro" id="IPR005467">
    <property type="entry name" value="His_kinase_dom"/>
</dbReference>
<comment type="catalytic activity">
    <reaction evidence="1">
        <text>ATP + protein L-histidine = ADP + protein N-phospho-L-histidine.</text>
        <dbReference type="EC" id="2.7.13.3"/>
    </reaction>
</comment>
<dbReference type="GO" id="GO:0000155">
    <property type="term" value="F:phosphorelay sensor kinase activity"/>
    <property type="evidence" value="ECO:0007669"/>
    <property type="project" value="InterPro"/>
</dbReference>
<dbReference type="Gene3D" id="3.30.450.40">
    <property type="match status" value="1"/>
</dbReference>
<dbReference type="Proteomes" id="UP000437065">
    <property type="component" value="Unassembled WGS sequence"/>
</dbReference>
<evidence type="ECO:0000259" key="6">
    <source>
        <dbReference type="PROSITE" id="PS50109"/>
    </source>
</evidence>
<dbReference type="Pfam" id="PF02518">
    <property type="entry name" value="HATPase_c"/>
    <property type="match status" value="1"/>
</dbReference>
<proteinExistence type="predicted"/>
<keyword evidence="4" id="KW-0418">Kinase</keyword>
<dbReference type="InterPro" id="IPR050736">
    <property type="entry name" value="Sensor_HK_Regulatory"/>
</dbReference>
<gene>
    <name evidence="7" type="ORF">GRX01_18635</name>
</gene>
<dbReference type="Pfam" id="PF01590">
    <property type="entry name" value="GAF"/>
    <property type="match status" value="1"/>
</dbReference>
<dbReference type="SUPFAM" id="SSF55781">
    <property type="entry name" value="GAF domain-like"/>
    <property type="match status" value="1"/>
</dbReference>
<dbReference type="InterPro" id="IPR029016">
    <property type="entry name" value="GAF-like_dom_sf"/>
</dbReference>
<keyword evidence="5" id="KW-0902">Two-component regulatory system</keyword>
<dbReference type="SMART" id="SM00388">
    <property type="entry name" value="HisKA"/>
    <property type="match status" value="1"/>
</dbReference>
<reference evidence="7 8" key="1">
    <citation type="submission" date="2019-12" db="EMBL/GenBank/DDBJ databases">
        <title>Isolation and characterization of three novel carbon monoxide-oxidizing members of Halobacteria from salione crusts and soils.</title>
        <authorList>
            <person name="Myers M.R."/>
            <person name="King G.M."/>
        </authorList>
    </citation>
    <scope>NUCLEOTIDE SEQUENCE [LARGE SCALE GENOMIC DNA]</scope>
    <source>
        <strain evidence="7 8">WSA2</strain>
    </source>
</reference>
<evidence type="ECO:0000256" key="5">
    <source>
        <dbReference type="ARBA" id="ARBA00023012"/>
    </source>
</evidence>
<dbReference type="SMART" id="SM00387">
    <property type="entry name" value="HATPase_c"/>
    <property type="match status" value="1"/>
</dbReference>
<dbReference type="InterPro" id="IPR036890">
    <property type="entry name" value="HATPase_C_sf"/>
</dbReference>
<dbReference type="AlphaFoldDB" id="A0A6B0T4T2"/>
<dbReference type="CDD" id="cd00082">
    <property type="entry name" value="HisKA"/>
    <property type="match status" value="1"/>
</dbReference>
<accession>A0A6B0T4T2</accession>
<protein>
    <recommendedName>
        <fullName evidence="2">histidine kinase</fullName>
        <ecNumber evidence="2">2.7.13.3</ecNumber>
    </recommendedName>
</protein>
<dbReference type="PANTHER" id="PTHR43711:SF1">
    <property type="entry name" value="HISTIDINE KINASE 1"/>
    <property type="match status" value="1"/>
</dbReference>
<dbReference type="SUPFAM" id="SSF55874">
    <property type="entry name" value="ATPase domain of HSP90 chaperone/DNA topoisomerase II/histidine kinase"/>
    <property type="match status" value="1"/>
</dbReference>
<evidence type="ECO:0000256" key="4">
    <source>
        <dbReference type="ARBA" id="ARBA00022777"/>
    </source>
</evidence>
<dbReference type="Gene3D" id="1.10.287.130">
    <property type="match status" value="1"/>
</dbReference>
<dbReference type="SMART" id="SM00065">
    <property type="entry name" value="GAF"/>
    <property type="match status" value="1"/>
</dbReference>
<dbReference type="PROSITE" id="PS50109">
    <property type="entry name" value="HIS_KIN"/>
    <property type="match status" value="1"/>
</dbReference>
<evidence type="ECO:0000256" key="3">
    <source>
        <dbReference type="ARBA" id="ARBA00022679"/>
    </source>
</evidence>
<dbReference type="InterPro" id="IPR036097">
    <property type="entry name" value="HisK_dim/P_sf"/>
</dbReference>
<dbReference type="Pfam" id="PF00512">
    <property type="entry name" value="HisKA"/>
    <property type="match status" value="1"/>
</dbReference>
<evidence type="ECO:0000313" key="7">
    <source>
        <dbReference type="EMBL" id="MXR43340.1"/>
    </source>
</evidence>
<dbReference type="CDD" id="cd00075">
    <property type="entry name" value="HATPase"/>
    <property type="match status" value="1"/>
</dbReference>
<dbReference type="RefSeq" id="WP_159671359.1">
    <property type="nucleotide sequence ID" value="NZ_WUUS01000018.1"/>
</dbReference>
<keyword evidence="3" id="KW-0808">Transferase</keyword>
<dbReference type="PANTHER" id="PTHR43711">
    <property type="entry name" value="TWO-COMPONENT HISTIDINE KINASE"/>
    <property type="match status" value="1"/>
</dbReference>
<sequence length="380" mass="42479">MNETPGREDISDLGAIRRMYRITADYERSFETKVSDLLELGRAYLGVQAGFLTEISEDEQYIVNASGDHPLLQPGESCPLEKTYCRRTLSHDGSLTVQHAEVEGWENDSAYEQFGLESYIGAKVIVDDEVYGTFCFADTEPREDPFTEPESTFVELMAEWVSYELFQKQATERIERQRDQLEEFTRVVSHDLRNPLSVVQGYLNLAEQTGDPEHFERSRNALDRMESLIEDLLVLAREGESIAETESVDVGEIANDCWSFVASEEATLTVEIDRRITADGSRLQQLFENLFRNAIEHGGDDVTIRVGELSDGSGFFVEDDGPGIPEAERERILDHGYSTAEDGTGFGLTIVTQIADAHGWDVAVTESDGGGARFEISGVE</sequence>
<dbReference type="InterPro" id="IPR003018">
    <property type="entry name" value="GAF"/>
</dbReference>
<dbReference type="InterPro" id="IPR003661">
    <property type="entry name" value="HisK_dim/P_dom"/>
</dbReference>
<evidence type="ECO:0000256" key="1">
    <source>
        <dbReference type="ARBA" id="ARBA00000085"/>
    </source>
</evidence>
<dbReference type="EC" id="2.7.13.3" evidence="2"/>
<dbReference type="OrthoDB" id="8127at2157"/>
<evidence type="ECO:0000256" key="2">
    <source>
        <dbReference type="ARBA" id="ARBA00012438"/>
    </source>
</evidence>
<evidence type="ECO:0000313" key="8">
    <source>
        <dbReference type="Proteomes" id="UP000437065"/>
    </source>
</evidence>
<keyword evidence="8" id="KW-1185">Reference proteome</keyword>
<dbReference type="EMBL" id="WUUS01000018">
    <property type="protein sequence ID" value="MXR43340.1"/>
    <property type="molecule type" value="Genomic_DNA"/>
</dbReference>
<feature type="domain" description="Histidine kinase" evidence="6">
    <location>
        <begin position="187"/>
        <end position="380"/>
    </location>
</feature>
<dbReference type="SUPFAM" id="SSF47384">
    <property type="entry name" value="Homodimeric domain of signal transducing histidine kinase"/>
    <property type="match status" value="1"/>
</dbReference>
<comment type="caution">
    <text evidence="7">The sequence shown here is derived from an EMBL/GenBank/DDBJ whole genome shotgun (WGS) entry which is preliminary data.</text>
</comment>
<organism evidence="7 8">
    <name type="scientific">Halobaculum saliterrae</name>
    <dbReference type="NCBI Taxonomy" id="2073113"/>
    <lineage>
        <taxon>Archaea</taxon>
        <taxon>Methanobacteriati</taxon>
        <taxon>Methanobacteriota</taxon>
        <taxon>Stenosarchaea group</taxon>
        <taxon>Halobacteria</taxon>
        <taxon>Halobacteriales</taxon>
        <taxon>Haloferacaceae</taxon>
        <taxon>Halobaculum</taxon>
    </lineage>
</organism>
<name>A0A6B0T4T2_9EURY</name>
<dbReference type="InterPro" id="IPR003594">
    <property type="entry name" value="HATPase_dom"/>
</dbReference>